<reference evidence="1" key="2">
    <citation type="submission" date="2015-06" db="UniProtKB">
        <authorList>
            <consortium name="EnsemblPlants"/>
        </authorList>
    </citation>
    <scope>IDENTIFICATION</scope>
    <source>
        <strain evidence="1">DM1-3 516 R44</strain>
    </source>
</reference>
<proteinExistence type="predicted"/>
<accession>M1BN61</accession>
<dbReference type="HOGENOM" id="CLU_2487768_0_0_1"/>
<dbReference type="Gramene" id="PGSC0003DMT400049040">
    <property type="protein sequence ID" value="PGSC0003DMT400049040"/>
    <property type="gene ID" value="PGSC0003DMG402019059"/>
</dbReference>
<name>M1BN61_SOLTU</name>
<protein>
    <submittedName>
        <fullName evidence="1">Uncharacterized protein</fullName>
    </submittedName>
</protein>
<dbReference type="Proteomes" id="UP000011115">
    <property type="component" value="Unassembled WGS sequence"/>
</dbReference>
<dbReference type="EnsemblPlants" id="PGSC0003DMT400049040">
    <property type="protein sequence ID" value="PGSC0003DMT400049040"/>
    <property type="gene ID" value="PGSC0003DMG402019059"/>
</dbReference>
<keyword evidence="2" id="KW-1185">Reference proteome</keyword>
<reference evidence="2" key="1">
    <citation type="journal article" date="2011" name="Nature">
        <title>Genome sequence and analysis of the tuber crop potato.</title>
        <authorList>
            <consortium name="The Potato Genome Sequencing Consortium"/>
        </authorList>
    </citation>
    <scope>NUCLEOTIDE SEQUENCE [LARGE SCALE GENOMIC DNA]</scope>
    <source>
        <strain evidence="2">cv. DM1-3 516 R44</strain>
    </source>
</reference>
<dbReference type="InParanoid" id="M1BN61"/>
<evidence type="ECO:0000313" key="2">
    <source>
        <dbReference type="Proteomes" id="UP000011115"/>
    </source>
</evidence>
<dbReference type="AlphaFoldDB" id="M1BN61"/>
<sequence>MGKGQLYLQMLELGKEERLQGTLKISDLHTDIPTSTQQENVSRLKDILQWFIKQLMVIAISFWGLYSFSVPKGKGQSPHKNGMVRIV</sequence>
<dbReference type="PaxDb" id="4113-PGSC0003DMT400049040"/>
<evidence type="ECO:0000313" key="1">
    <source>
        <dbReference type="EnsemblPlants" id="PGSC0003DMT400049040"/>
    </source>
</evidence>
<organism evidence="1 2">
    <name type="scientific">Solanum tuberosum</name>
    <name type="common">Potato</name>
    <dbReference type="NCBI Taxonomy" id="4113"/>
    <lineage>
        <taxon>Eukaryota</taxon>
        <taxon>Viridiplantae</taxon>
        <taxon>Streptophyta</taxon>
        <taxon>Embryophyta</taxon>
        <taxon>Tracheophyta</taxon>
        <taxon>Spermatophyta</taxon>
        <taxon>Magnoliopsida</taxon>
        <taxon>eudicotyledons</taxon>
        <taxon>Gunneridae</taxon>
        <taxon>Pentapetalae</taxon>
        <taxon>asterids</taxon>
        <taxon>lamiids</taxon>
        <taxon>Solanales</taxon>
        <taxon>Solanaceae</taxon>
        <taxon>Solanoideae</taxon>
        <taxon>Solaneae</taxon>
        <taxon>Solanum</taxon>
    </lineage>
</organism>